<dbReference type="PANTHER" id="PTHR37984:SF5">
    <property type="entry name" value="PROTEIN NYNRIN-LIKE"/>
    <property type="match status" value="1"/>
</dbReference>
<dbReference type="EMBL" id="KN832002">
    <property type="protein sequence ID" value="KIN99757.1"/>
    <property type="molecule type" value="Genomic_DNA"/>
</dbReference>
<dbReference type="Gene3D" id="2.40.70.10">
    <property type="entry name" value="Acid Proteases"/>
    <property type="match status" value="1"/>
</dbReference>
<dbReference type="Pfam" id="PF17919">
    <property type="entry name" value="RT_RNaseH_2"/>
    <property type="match status" value="1"/>
</dbReference>
<keyword evidence="2" id="KW-0548">Nucleotidyltransferase</keyword>
<evidence type="ECO:0000256" key="3">
    <source>
        <dbReference type="ARBA" id="ARBA00022722"/>
    </source>
</evidence>
<dbReference type="SUPFAM" id="SSF50630">
    <property type="entry name" value="Acid proteases"/>
    <property type="match status" value="1"/>
</dbReference>
<sequence>MEGIHDQLTELRDTLDALQDENYRLSNELRDAQGTIATIEGQRNQWNALPANVIQRRIEVMADPGQYAGDRAKFSEWWVKMKVWVAQNRTALPTAQDKCTVVWSRMTGPVAGRFAQAKFSLAIITGVWPDMAKMIEDIDRFFAPQTDVEWAKAQMRTMRQGNSRYEEFYVKFESLKVQGHVTDETAGFLLENAVHPAIVKEALRRGYTQGNYLQMTIAFREAALARDRFKLLYNHYPDEPAPRSSYNHPSYTPRFTPTGTQPGRGTPMEIGTARFPPRPVPSHIKCFDCQGNHYKRDCPRAKGKGPVRPSIQEVTQEAQDLLLRQTNQRDEEPGKRVRPVEDRVSTGYVYNKFSVLGIDNLSTKQDIFNSETTVPSEEATLVGAAADVKLPVLNSFCDKNKNTPIQKTKETPKVRTVDPKAELELEVVLEGREKKWSVKALVDSGANDTFLDKKWANENNVPLIKLGRPVAVLNIDGTPNVAGNITHVASLIMNYQGHRESVWAQVTTLGTHPLILGYTWLRKHNPEVCWETKQVKLSRCPRKCHDLAPKTRAERIAEEQEAQDMEYLYPKLRSTRVQAGTTEELVPREYHQYLKVFSKEESERMPLRKPWDHAIDLKETFTPKRGRLIPLSVEEQKEVSDFLEDQLRKGYIHPSKSPQTSPVFFVPKKDGKKCMVQDYRYLNEHTVKNAYPLPLISQLVDKLKGCKLFTKMDLRWEYNNVRVKEGDEWKAAFVTHKGAYEPLVMYFGLCNSPSTFQNMMNDIFGDMEDVLVVYIDDLMIFTKMDDEKEHDRIVLEVLRRLQENDLFVKPEKCFFKQKQVEFLGMVVGTEGVSMDESKVKAITEWPVPTKVRSVRAFLGLANFYRCFIKDFAQIARLLNDLTRKDQLWTWGSREQQAFDTLKLAFTTAPVLAFPDQDREFHLETDALDFATGAVLSVKCEDNLWRPVAFYSHSMSPPERSCQVFGKEMLAIIRALETW</sequence>
<dbReference type="InterPro" id="IPR043128">
    <property type="entry name" value="Rev_trsase/Diguanyl_cyclase"/>
</dbReference>
<dbReference type="Pfam" id="PF00078">
    <property type="entry name" value="RVT_1"/>
    <property type="match status" value="1"/>
</dbReference>
<evidence type="ECO:0000256" key="4">
    <source>
        <dbReference type="ARBA" id="ARBA00022759"/>
    </source>
</evidence>
<dbReference type="GO" id="GO:0004519">
    <property type="term" value="F:endonuclease activity"/>
    <property type="evidence" value="ECO:0007669"/>
    <property type="project" value="UniProtKB-KW"/>
</dbReference>
<dbReference type="Proteomes" id="UP000054217">
    <property type="component" value="Unassembled WGS sequence"/>
</dbReference>
<dbReference type="InterPro" id="IPR041577">
    <property type="entry name" value="RT_RNaseH_2"/>
</dbReference>
<dbReference type="HOGENOM" id="CLU_011693_3_1_1"/>
<dbReference type="SUPFAM" id="SSF56672">
    <property type="entry name" value="DNA/RNA polymerases"/>
    <property type="match status" value="1"/>
</dbReference>
<evidence type="ECO:0000256" key="6">
    <source>
        <dbReference type="SAM" id="Coils"/>
    </source>
</evidence>
<feature type="domain" description="Reverse transcriptase" evidence="8">
    <location>
        <begin position="647"/>
        <end position="827"/>
    </location>
</feature>
<reference evidence="9 10" key="1">
    <citation type="submission" date="2014-04" db="EMBL/GenBank/DDBJ databases">
        <authorList>
            <consortium name="DOE Joint Genome Institute"/>
            <person name="Kuo A."/>
            <person name="Kohler A."/>
            <person name="Costa M.D."/>
            <person name="Nagy L.G."/>
            <person name="Floudas D."/>
            <person name="Copeland A."/>
            <person name="Barry K.W."/>
            <person name="Cichocki N."/>
            <person name="Veneault-Fourrey C."/>
            <person name="LaButti K."/>
            <person name="Lindquist E.A."/>
            <person name="Lipzen A."/>
            <person name="Lundell T."/>
            <person name="Morin E."/>
            <person name="Murat C."/>
            <person name="Sun H."/>
            <person name="Tunlid A."/>
            <person name="Henrissat B."/>
            <person name="Grigoriev I.V."/>
            <person name="Hibbett D.S."/>
            <person name="Martin F."/>
            <person name="Nordberg H.P."/>
            <person name="Cantor M.N."/>
            <person name="Hua S.X."/>
        </authorList>
    </citation>
    <scope>NUCLEOTIDE SEQUENCE [LARGE SCALE GENOMIC DNA]</scope>
    <source>
        <strain evidence="9 10">Marx 270</strain>
    </source>
</reference>
<reference evidence="10" key="2">
    <citation type="submission" date="2015-01" db="EMBL/GenBank/DDBJ databases">
        <title>Evolutionary Origins and Diversification of the Mycorrhizal Mutualists.</title>
        <authorList>
            <consortium name="DOE Joint Genome Institute"/>
            <consortium name="Mycorrhizal Genomics Consortium"/>
            <person name="Kohler A."/>
            <person name="Kuo A."/>
            <person name="Nagy L.G."/>
            <person name="Floudas D."/>
            <person name="Copeland A."/>
            <person name="Barry K.W."/>
            <person name="Cichocki N."/>
            <person name="Veneault-Fourrey C."/>
            <person name="LaButti K."/>
            <person name="Lindquist E.A."/>
            <person name="Lipzen A."/>
            <person name="Lundell T."/>
            <person name="Morin E."/>
            <person name="Murat C."/>
            <person name="Riley R."/>
            <person name="Ohm R."/>
            <person name="Sun H."/>
            <person name="Tunlid A."/>
            <person name="Henrissat B."/>
            <person name="Grigoriev I.V."/>
            <person name="Hibbett D.S."/>
            <person name="Martin F."/>
        </authorList>
    </citation>
    <scope>NUCLEOTIDE SEQUENCE [LARGE SCALE GENOMIC DNA]</scope>
    <source>
        <strain evidence="10">Marx 270</strain>
    </source>
</reference>
<evidence type="ECO:0000313" key="10">
    <source>
        <dbReference type="Proteomes" id="UP000054217"/>
    </source>
</evidence>
<dbReference type="InterPro" id="IPR050951">
    <property type="entry name" value="Retrovirus_Pol_polyprotein"/>
</dbReference>
<dbReference type="PROSITE" id="PS50878">
    <property type="entry name" value="RT_POL"/>
    <property type="match status" value="1"/>
</dbReference>
<keyword evidence="3" id="KW-0540">Nuclease</keyword>
<proteinExistence type="predicted"/>
<dbReference type="InterPro" id="IPR043502">
    <property type="entry name" value="DNA/RNA_pol_sf"/>
</dbReference>
<evidence type="ECO:0000256" key="7">
    <source>
        <dbReference type="SAM" id="MobiDB-lite"/>
    </source>
</evidence>
<name>A0A0C3IS76_PISTI</name>
<keyword evidence="10" id="KW-1185">Reference proteome</keyword>
<keyword evidence="4" id="KW-0255">Endonuclease</keyword>
<dbReference type="CDD" id="cd01647">
    <property type="entry name" value="RT_LTR"/>
    <property type="match status" value="1"/>
</dbReference>
<dbReference type="PANTHER" id="PTHR37984">
    <property type="entry name" value="PROTEIN CBG26694"/>
    <property type="match status" value="1"/>
</dbReference>
<dbReference type="GO" id="GO:0016779">
    <property type="term" value="F:nucleotidyltransferase activity"/>
    <property type="evidence" value="ECO:0007669"/>
    <property type="project" value="UniProtKB-KW"/>
</dbReference>
<dbReference type="Gene3D" id="3.30.70.270">
    <property type="match status" value="2"/>
</dbReference>
<dbReference type="AlphaFoldDB" id="A0A0C3IS76"/>
<evidence type="ECO:0000256" key="1">
    <source>
        <dbReference type="ARBA" id="ARBA00022679"/>
    </source>
</evidence>
<evidence type="ECO:0000313" key="9">
    <source>
        <dbReference type="EMBL" id="KIN99757.1"/>
    </source>
</evidence>
<dbReference type="InterPro" id="IPR021109">
    <property type="entry name" value="Peptidase_aspartic_dom_sf"/>
</dbReference>
<dbReference type="OrthoDB" id="3250101at2759"/>
<gene>
    <name evidence="9" type="ORF">M404DRAFT_30224</name>
</gene>
<protein>
    <recommendedName>
        <fullName evidence="8">Reverse transcriptase domain-containing protein</fullName>
    </recommendedName>
</protein>
<dbReference type="STRING" id="870435.A0A0C3IS76"/>
<evidence type="ECO:0000256" key="2">
    <source>
        <dbReference type="ARBA" id="ARBA00022695"/>
    </source>
</evidence>
<dbReference type="FunFam" id="3.30.70.270:FF:000020">
    <property type="entry name" value="Transposon Tf2-6 polyprotein-like Protein"/>
    <property type="match status" value="1"/>
</dbReference>
<keyword evidence="1" id="KW-0808">Transferase</keyword>
<feature type="region of interest" description="Disordered" evidence="7">
    <location>
        <begin position="242"/>
        <end position="265"/>
    </location>
</feature>
<evidence type="ECO:0000259" key="8">
    <source>
        <dbReference type="PROSITE" id="PS50878"/>
    </source>
</evidence>
<dbReference type="InterPro" id="IPR000477">
    <property type="entry name" value="RT_dom"/>
</dbReference>
<accession>A0A0C3IS76</accession>
<keyword evidence="5" id="KW-0511">Multifunctional enzyme</keyword>
<dbReference type="CDD" id="cd00303">
    <property type="entry name" value="retropepsin_like"/>
    <property type="match status" value="1"/>
</dbReference>
<organism evidence="9 10">
    <name type="scientific">Pisolithus tinctorius Marx 270</name>
    <dbReference type="NCBI Taxonomy" id="870435"/>
    <lineage>
        <taxon>Eukaryota</taxon>
        <taxon>Fungi</taxon>
        <taxon>Dikarya</taxon>
        <taxon>Basidiomycota</taxon>
        <taxon>Agaricomycotina</taxon>
        <taxon>Agaricomycetes</taxon>
        <taxon>Agaricomycetidae</taxon>
        <taxon>Boletales</taxon>
        <taxon>Sclerodermatineae</taxon>
        <taxon>Pisolithaceae</taxon>
        <taxon>Pisolithus</taxon>
    </lineage>
</organism>
<dbReference type="InParanoid" id="A0A0C3IS76"/>
<feature type="coiled-coil region" evidence="6">
    <location>
        <begin position="1"/>
        <end position="35"/>
    </location>
</feature>
<feature type="compositionally biased region" description="Low complexity" evidence="7">
    <location>
        <begin position="252"/>
        <end position="265"/>
    </location>
</feature>
<keyword evidence="4" id="KW-0378">Hydrolase</keyword>
<dbReference type="Gene3D" id="3.10.10.10">
    <property type="entry name" value="HIV Type 1 Reverse Transcriptase, subunit A, domain 1"/>
    <property type="match status" value="1"/>
</dbReference>
<evidence type="ECO:0000256" key="5">
    <source>
        <dbReference type="ARBA" id="ARBA00023268"/>
    </source>
</evidence>
<keyword evidence="6" id="KW-0175">Coiled coil</keyword>